<proteinExistence type="predicted"/>
<keyword evidence="2" id="KW-1185">Reference proteome</keyword>
<organism evidence="1 2">
    <name type="scientific">Phaseolus coccineus</name>
    <name type="common">Scarlet runner bean</name>
    <name type="synonym">Phaseolus multiflorus</name>
    <dbReference type="NCBI Taxonomy" id="3886"/>
    <lineage>
        <taxon>Eukaryota</taxon>
        <taxon>Viridiplantae</taxon>
        <taxon>Streptophyta</taxon>
        <taxon>Embryophyta</taxon>
        <taxon>Tracheophyta</taxon>
        <taxon>Spermatophyta</taxon>
        <taxon>Magnoliopsida</taxon>
        <taxon>eudicotyledons</taxon>
        <taxon>Gunneridae</taxon>
        <taxon>Pentapetalae</taxon>
        <taxon>rosids</taxon>
        <taxon>fabids</taxon>
        <taxon>Fabales</taxon>
        <taxon>Fabaceae</taxon>
        <taxon>Papilionoideae</taxon>
        <taxon>50 kb inversion clade</taxon>
        <taxon>NPAAA clade</taxon>
        <taxon>indigoferoid/millettioid clade</taxon>
        <taxon>Phaseoleae</taxon>
        <taxon>Phaseolus</taxon>
    </lineage>
</organism>
<evidence type="ECO:0000313" key="2">
    <source>
        <dbReference type="Proteomes" id="UP001374584"/>
    </source>
</evidence>
<name>A0AAN9NTT5_PHACN</name>
<dbReference type="EMBL" id="JAYMYR010000002">
    <property type="protein sequence ID" value="KAK7379200.1"/>
    <property type="molecule type" value="Genomic_DNA"/>
</dbReference>
<evidence type="ECO:0000313" key="1">
    <source>
        <dbReference type="EMBL" id="KAK7379200.1"/>
    </source>
</evidence>
<reference evidence="1 2" key="1">
    <citation type="submission" date="2024-01" db="EMBL/GenBank/DDBJ databases">
        <title>The genomes of 5 underutilized Papilionoideae crops provide insights into root nodulation and disease resistanc.</title>
        <authorList>
            <person name="Jiang F."/>
        </authorList>
    </citation>
    <scope>NUCLEOTIDE SEQUENCE [LARGE SCALE GENOMIC DNA]</scope>
    <source>
        <strain evidence="1">JINMINGXINNONG_FW02</strain>
        <tissue evidence="1">Leaves</tissue>
    </source>
</reference>
<gene>
    <name evidence="1" type="ORF">VNO80_04655</name>
</gene>
<sequence length="77" mass="8723">MGPSGRVLRIFTSFELQFRIRDTLPRWLITHEMITSPLITSPSLSHSLSLPLRLLISAAFQTLEFLELGASVIFKSH</sequence>
<protein>
    <submittedName>
        <fullName evidence="1">Uncharacterized protein</fullName>
    </submittedName>
</protein>
<accession>A0AAN9NTT5</accession>
<dbReference type="Proteomes" id="UP001374584">
    <property type="component" value="Unassembled WGS sequence"/>
</dbReference>
<comment type="caution">
    <text evidence="1">The sequence shown here is derived from an EMBL/GenBank/DDBJ whole genome shotgun (WGS) entry which is preliminary data.</text>
</comment>
<dbReference type="AlphaFoldDB" id="A0AAN9NTT5"/>